<reference evidence="1" key="2">
    <citation type="submission" date="2020-09" db="EMBL/GenBank/DDBJ databases">
        <authorList>
            <person name="Sun Q."/>
            <person name="Kim S."/>
        </authorList>
    </citation>
    <scope>NUCLEOTIDE SEQUENCE</scope>
    <source>
        <strain evidence="1">KCTC 23224</strain>
    </source>
</reference>
<gene>
    <name evidence="1" type="ORF">GCM10008106_26670</name>
</gene>
<dbReference type="AlphaFoldDB" id="A0A8J3G625"/>
<evidence type="ECO:0000313" key="1">
    <source>
        <dbReference type="EMBL" id="GHB44305.1"/>
    </source>
</evidence>
<comment type="caution">
    <text evidence="1">The sequence shown here is derived from an EMBL/GenBank/DDBJ whole genome shotgun (WGS) entry which is preliminary data.</text>
</comment>
<accession>A0A8J3G625</accession>
<dbReference type="EMBL" id="BMYF01000017">
    <property type="protein sequence ID" value="GHB44305.1"/>
    <property type="molecule type" value="Genomic_DNA"/>
</dbReference>
<evidence type="ECO:0000313" key="2">
    <source>
        <dbReference type="Proteomes" id="UP000642809"/>
    </source>
</evidence>
<dbReference type="RefSeq" id="WP_189583510.1">
    <property type="nucleotide sequence ID" value="NZ_BMYF01000017.1"/>
</dbReference>
<reference evidence="1" key="1">
    <citation type="journal article" date="2014" name="Int. J. Syst. Evol. Microbiol.">
        <title>Complete genome sequence of Corynebacterium casei LMG S-19264T (=DSM 44701T), isolated from a smear-ripened cheese.</title>
        <authorList>
            <consortium name="US DOE Joint Genome Institute (JGI-PGF)"/>
            <person name="Walter F."/>
            <person name="Albersmeier A."/>
            <person name="Kalinowski J."/>
            <person name="Ruckert C."/>
        </authorList>
    </citation>
    <scope>NUCLEOTIDE SEQUENCE</scope>
    <source>
        <strain evidence="1">KCTC 23224</strain>
    </source>
</reference>
<keyword evidence="2" id="KW-1185">Reference proteome</keyword>
<protein>
    <submittedName>
        <fullName evidence="1">Uncharacterized protein</fullName>
    </submittedName>
</protein>
<sequence>MLSLIQQPQALTFSGNIPDIIVESTGLTVRMTLKMSSNTILVEDYVSDNSGRVRITLRDFIDERLFFDIPTDVDLYEQLRSVRSFQVELQSGTDEVDFSFVAIKGGVSELNINVPEFLKVNWLTWQPQTKPVRSDELQWLSYFAVADAKVKVKAYFQGGITETIDLHNLDAGRHYTINVNFAAIRQEFINQPLYFDIWVVNNGGDEFESWHQRYMLTDEKYDHEDLFYFQNSLSGLDTIRLTGEKKSVNPVEVDWALFFDEIEEDYQINPKKAFEKNTGYFRSKEEMLWAQDFFQSLKKYIYEDGAFVKIRLQNPEITTLEKELVSFDFKFGYTRQTKYLALFKKKSPLIDPIIIGPGDEEFILPPKISDFPQITLPDDILFPVQKPGTAGWFFLSFTQLMEFFYGNLPPVFHNATQGKQGGDPENDEYFHLSQEEYEKVKNLTGGIQDIIAGANISIDKTDPANPVISATGGGGAATPYLTDLPNWPDIPFDKNYRYVHEMSGAQAVNIVSPGAVVGNMTKLYVKADGVNRLDVEGAHEIILDTYSNSAGHWNRYFFEWTPEGKAIVQITQLHQGTPNDGTGLTVLTVTFETNHVRTHVITNSTEIQINSTNAEIGFRTLFYFQADGINKPFFGSDIVVNWDNYRNEAGVWNRFFLEWTPNNKVSCQILNN</sequence>
<dbReference type="Proteomes" id="UP000642809">
    <property type="component" value="Unassembled WGS sequence"/>
</dbReference>
<proteinExistence type="predicted"/>
<organism evidence="1 2">
    <name type="scientific">Mongoliitalea lutea</name>
    <dbReference type="NCBI Taxonomy" id="849756"/>
    <lineage>
        <taxon>Bacteria</taxon>
        <taxon>Pseudomonadati</taxon>
        <taxon>Bacteroidota</taxon>
        <taxon>Cytophagia</taxon>
        <taxon>Cytophagales</taxon>
        <taxon>Cyclobacteriaceae</taxon>
        <taxon>Mongoliitalea</taxon>
    </lineage>
</organism>
<name>A0A8J3G625_9BACT</name>